<sequence>MSFPIAVCGSMAYDTIMVFPDRFRNHILPEQIHILNVAFHVPELRREFGGCAGNIAYGLRLLGMDPIIVATMGQDAGPYLERLRQLGIRDEGIRLFAEEMTAQAYIITDLDDNQITAFHPGAMLRSHAASIEPGWGAVWGIVAPDGREGMLVHCETFHELAVPFVFDPGQGLPLLTGAELVRCLELAQVAVVNDYEAKLLEERTGLRLPQLAERVEALIVTRGGEGADLFCDGRCERIEAVPPRAVVDPTGCGDAFRAGLLCAKALGADWGDAVRLGSVMGSEKIAVSGAQNYALTFSEAVARLRTHYRVGAAWAKMP</sequence>
<dbReference type="PANTHER" id="PTHR10584">
    <property type="entry name" value="SUGAR KINASE"/>
    <property type="match status" value="1"/>
</dbReference>
<dbReference type="Gene3D" id="3.40.1190.20">
    <property type="match status" value="1"/>
</dbReference>
<dbReference type="CDD" id="cd01942">
    <property type="entry name" value="ribokinase_group_A"/>
    <property type="match status" value="1"/>
</dbReference>
<evidence type="ECO:0000256" key="1">
    <source>
        <dbReference type="ARBA" id="ARBA00022679"/>
    </source>
</evidence>
<evidence type="ECO:0000313" key="4">
    <source>
        <dbReference type="EMBL" id="BBD77005.1"/>
    </source>
</evidence>
<keyword evidence="2 4" id="KW-0418">Kinase</keyword>
<keyword evidence="5" id="KW-1185">Reference proteome</keyword>
<evidence type="ECO:0000259" key="3">
    <source>
        <dbReference type="Pfam" id="PF00294"/>
    </source>
</evidence>
<evidence type="ECO:0000256" key="2">
    <source>
        <dbReference type="ARBA" id="ARBA00022777"/>
    </source>
</evidence>
<reference evidence="4 5" key="1">
    <citation type="submission" date="2018-04" db="EMBL/GenBank/DDBJ databases">
        <title>Complete genome sequence of Hydrogenophilus thermoluteolus TH-1.</title>
        <authorList>
            <person name="Arai H."/>
        </authorList>
    </citation>
    <scope>NUCLEOTIDE SEQUENCE [LARGE SCALE GENOMIC DNA]</scope>
    <source>
        <strain evidence="4 5">TH-1</strain>
    </source>
</reference>
<evidence type="ECO:0000313" key="5">
    <source>
        <dbReference type="Proteomes" id="UP000262004"/>
    </source>
</evidence>
<dbReference type="Pfam" id="PF00294">
    <property type="entry name" value="PfkB"/>
    <property type="match status" value="1"/>
</dbReference>
<organism evidence="4 5">
    <name type="scientific">Hydrogenophilus thermoluteolus</name>
    <name type="common">Pseudomonas hydrogenothermophila</name>
    <dbReference type="NCBI Taxonomy" id="297"/>
    <lineage>
        <taxon>Bacteria</taxon>
        <taxon>Pseudomonadati</taxon>
        <taxon>Pseudomonadota</taxon>
        <taxon>Hydrogenophilia</taxon>
        <taxon>Hydrogenophilales</taxon>
        <taxon>Hydrogenophilaceae</taxon>
        <taxon>Hydrogenophilus</taxon>
    </lineage>
</organism>
<dbReference type="InterPro" id="IPR011611">
    <property type="entry name" value="PfkB_dom"/>
</dbReference>
<proteinExistence type="predicted"/>
<dbReference type="InterPro" id="IPR029056">
    <property type="entry name" value="Ribokinase-like"/>
</dbReference>
<dbReference type="Proteomes" id="UP000262004">
    <property type="component" value="Chromosome"/>
</dbReference>
<dbReference type="InterPro" id="IPR002173">
    <property type="entry name" value="Carboh/pur_kinase_PfkB_CS"/>
</dbReference>
<keyword evidence="1" id="KW-0808">Transferase</keyword>
<dbReference type="AlphaFoldDB" id="A0A2Z6DXG4"/>
<dbReference type="PANTHER" id="PTHR10584:SF166">
    <property type="entry name" value="RIBOKINASE"/>
    <property type="match status" value="1"/>
</dbReference>
<dbReference type="SUPFAM" id="SSF53613">
    <property type="entry name" value="Ribokinase-like"/>
    <property type="match status" value="1"/>
</dbReference>
<dbReference type="PROSITE" id="PS00583">
    <property type="entry name" value="PFKB_KINASES_1"/>
    <property type="match status" value="1"/>
</dbReference>
<dbReference type="GO" id="GO:0016301">
    <property type="term" value="F:kinase activity"/>
    <property type="evidence" value="ECO:0007669"/>
    <property type="project" value="UniProtKB-KW"/>
</dbReference>
<dbReference type="KEGG" id="htl:HPTL_0737"/>
<feature type="domain" description="Carbohydrate kinase PfkB" evidence="3">
    <location>
        <begin position="36"/>
        <end position="292"/>
    </location>
</feature>
<accession>A0A2Z6DXG4</accession>
<dbReference type="EMBL" id="AP018558">
    <property type="protein sequence ID" value="BBD77005.1"/>
    <property type="molecule type" value="Genomic_DNA"/>
</dbReference>
<protein>
    <submittedName>
        <fullName evidence="4">Carbohydrate kinase</fullName>
    </submittedName>
</protein>
<gene>
    <name evidence="4" type="ORF">HPTL_0737</name>
</gene>
<name>A0A2Z6DXG4_HYDTE</name>